<dbReference type="EMBL" id="KV907504">
    <property type="protein sequence ID" value="OOF93306.1"/>
    <property type="molecule type" value="Genomic_DNA"/>
</dbReference>
<accession>A0A1R3RFP3</accession>
<dbReference type="InterPro" id="IPR029058">
    <property type="entry name" value="AB_hydrolase_fold"/>
</dbReference>
<sequence>MFSSPRQFLRYLHAPRSLHRQAPTARIPLAFELHNPPSRQPPKTTTTSPLLFVHGFLGSKRENRHISRLLAQDLSRPVYTLDMRNHGSSPHHPKHDYMEMALDVKSFIEQHQLESPSVIGHSMGAKTALTLALESPHLVKDILAIDNCPIHLPLEPEFERYLEALARLRDERVRTHQEADRILAKYEESPTIRLWLLSNLIKHPNSPYLDVRVPIDTLLSAVGPLGDFPYKNELGSRKFPGRTLFLRALRSDYIPEKAFPTIYGFFPAARIVDVDCGHWIVQERGEEFRKVATEFLGSG</sequence>
<dbReference type="Gene3D" id="3.40.50.1820">
    <property type="entry name" value="alpha/beta hydrolase"/>
    <property type="match status" value="1"/>
</dbReference>
<dbReference type="STRING" id="602072.A0A1R3RFP3"/>
<dbReference type="AlphaFoldDB" id="A0A1R3RFP3"/>
<keyword evidence="5" id="KW-1185">Reference proteome</keyword>
<dbReference type="PANTHER" id="PTHR46118:SF4">
    <property type="entry name" value="PROTEIN ABHD11"/>
    <property type="match status" value="1"/>
</dbReference>
<evidence type="ECO:0000259" key="3">
    <source>
        <dbReference type="Pfam" id="PF00561"/>
    </source>
</evidence>
<evidence type="ECO:0000313" key="5">
    <source>
        <dbReference type="Proteomes" id="UP000188318"/>
    </source>
</evidence>
<dbReference type="Proteomes" id="UP000188318">
    <property type="component" value="Unassembled WGS sequence"/>
</dbReference>
<keyword evidence="2" id="KW-0378">Hydrolase</keyword>
<dbReference type="SUPFAM" id="SSF53474">
    <property type="entry name" value="alpha/beta-Hydrolases"/>
    <property type="match status" value="1"/>
</dbReference>
<proteinExistence type="inferred from homology"/>
<dbReference type="InterPro" id="IPR000073">
    <property type="entry name" value="AB_hydrolase_1"/>
</dbReference>
<feature type="domain" description="AB hydrolase-1" evidence="3">
    <location>
        <begin position="49"/>
        <end position="281"/>
    </location>
</feature>
<reference evidence="5" key="1">
    <citation type="journal article" date="2017" name="Genome Biol.">
        <title>Comparative genomics reveals high biological diversity and specific adaptations in the industrially and medically important fungal genus Aspergillus.</title>
        <authorList>
            <person name="de Vries R.P."/>
            <person name="Riley R."/>
            <person name="Wiebenga A."/>
            <person name="Aguilar-Osorio G."/>
            <person name="Amillis S."/>
            <person name="Uchima C.A."/>
            <person name="Anderluh G."/>
            <person name="Asadollahi M."/>
            <person name="Askin M."/>
            <person name="Barry K."/>
            <person name="Battaglia E."/>
            <person name="Bayram O."/>
            <person name="Benocci T."/>
            <person name="Braus-Stromeyer S.A."/>
            <person name="Caldana C."/>
            <person name="Canovas D."/>
            <person name="Cerqueira G.C."/>
            <person name="Chen F."/>
            <person name="Chen W."/>
            <person name="Choi C."/>
            <person name="Clum A."/>
            <person name="Dos Santos R.A."/>
            <person name="Damasio A.R."/>
            <person name="Diallinas G."/>
            <person name="Emri T."/>
            <person name="Fekete E."/>
            <person name="Flipphi M."/>
            <person name="Freyberg S."/>
            <person name="Gallo A."/>
            <person name="Gournas C."/>
            <person name="Habgood R."/>
            <person name="Hainaut M."/>
            <person name="Harispe M.L."/>
            <person name="Henrissat B."/>
            <person name="Hilden K.S."/>
            <person name="Hope R."/>
            <person name="Hossain A."/>
            <person name="Karabika E."/>
            <person name="Karaffa L."/>
            <person name="Karanyi Z."/>
            <person name="Krasevec N."/>
            <person name="Kuo A."/>
            <person name="Kusch H."/>
            <person name="LaButti K."/>
            <person name="Lagendijk E.L."/>
            <person name="Lapidus A."/>
            <person name="Levasseur A."/>
            <person name="Lindquist E."/>
            <person name="Lipzen A."/>
            <person name="Logrieco A.F."/>
            <person name="MacCabe A."/>
            <person name="Maekelae M.R."/>
            <person name="Malavazi I."/>
            <person name="Melin P."/>
            <person name="Meyer V."/>
            <person name="Mielnichuk N."/>
            <person name="Miskei M."/>
            <person name="Molnar A.P."/>
            <person name="Mule G."/>
            <person name="Ngan C.Y."/>
            <person name="Orejas M."/>
            <person name="Orosz E."/>
            <person name="Ouedraogo J.P."/>
            <person name="Overkamp K.M."/>
            <person name="Park H.-S."/>
            <person name="Perrone G."/>
            <person name="Piumi F."/>
            <person name="Punt P.J."/>
            <person name="Ram A.F."/>
            <person name="Ramon A."/>
            <person name="Rauscher S."/>
            <person name="Record E."/>
            <person name="Riano-Pachon D.M."/>
            <person name="Robert V."/>
            <person name="Roehrig J."/>
            <person name="Ruller R."/>
            <person name="Salamov A."/>
            <person name="Salih N.S."/>
            <person name="Samson R.A."/>
            <person name="Sandor E."/>
            <person name="Sanguinetti M."/>
            <person name="Schuetze T."/>
            <person name="Sepcic K."/>
            <person name="Shelest E."/>
            <person name="Sherlock G."/>
            <person name="Sophianopoulou V."/>
            <person name="Squina F.M."/>
            <person name="Sun H."/>
            <person name="Susca A."/>
            <person name="Todd R.B."/>
            <person name="Tsang A."/>
            <person name="Unkles S.E."/>
            <person name="van de Wiele N."/>
            <person name="van Rossen-Uffink D."/>
            <person name="Oliveira J.V."/>
            <person name="Vesth T.C."/>
            <person name="Visser J."/>
            <person name="Yu J.-H."/>
            <person name="Zhou M."/>
            <person name="Andersen M.R."/>
            <person name="Archer D.B."/>
            <person name="Baker S.E."/>
            <person name="Benoit I."/>
            <person name="Brakhage A.A."/>
            <person name="Braus G.H."/>
            <person name="Fischer R."/>
            <person name="Frisvad J.C."/>
            <person name="Goldman G.H."/>
            <person name="Houbraken J."/>
            <person name="Oakley B."/>
            <person name="Pocsi I."/>
            <person name="Scazzocchio C."/>
            <person name="Seiboth B."/>
            <person name="vanKuyk P.A."/>
            <person name="Wortman J."/>
            <person name="Dyer P.S."/>
            <person name="Grigoriev I.V."/>
        </authorList>
    </citation>
    <scope>NUCLEOTIDE SEQUENCE [LARGE SCALE GENOMIC DNA]</scope>
    <source>
        <strain evidence="5">ITEM 5010</strain>
    </source>
</reference>
<organism evidence="4 5">
    <name type="scientific">Aspergillus carbonarius (strain ITEM 5010)</name>
    <dbReference type="NCBI Taxonomy" id="602072"/>
    <lineage>
        <taxon>Eukaryota</taxon>
        <taxon>Fungi</taxon>
        <taxon>Dikarya</taxon>
        <taxon>Ascomycota</taxon>
        <taxon>Pezizomycotina</taxon>
        <taxon>Eurotiomycetes</taxon>
        <taxon>Eurotiomycetidae</taxon>
        <taxon>Eurotiales</taxon>
        <taxon>Aspergillaceae</taxon>
        <taxon>Aspergillus</taxon>
        <taxon>Aspergillus subgen. Circumdati</taxon>
    </lineage>
</organism>
<dbReference type="PANTHER" id="PTHR46118">
    <property type="entry name" value="PROTEIN ABHD11"/>
    <property type="match status" value="1"/>
</dbReference>
<dbReference type="OrthoDB" id="8119704at2759"/>
<evidence type="ECO:0000313" key="4">
    <source>
        <dbReference type="EMBL" id="OOF93306.1"/>
    </source>
</evidence>
<dbReference type="VEuPathDB" id="FungiDB:ASPCADRAFT_516970"/>
<evidence type="ECO:0000256" key="2">
    <source>
        <dbReference type="ARBA" id="ARBA00022801"/>
    </source>
</evidence>
<gene>
    <name evidence="4" type="ORF">ASPCADRAFT_516970</name>
</gene>
<dbReference type="OMA" id="LITMHGL"/>
<dbReference type="Pfam" id="PF00561">
    <property type="entry name" value="Abhydrolase_1"/>
    <property type="match status" value="1"/>
</dbReference>
<dbReference type="GO" id="GO:0005739">
    <property type="term" value="C:mitochondrion"/>
    <property type="evidence" value="ECO:0007669"/>
    <property type="project" value="TreeGrafter"/>
</dbReference>
<protein>
    <recommendedName>
        <fullName evidence="3">AB hydrolase-1 domain-containing protein</fullName>
    </recommendedName>
</protein>
<comment type="similarity">
    <text evidence="1">Belongs to the AB hydrolase superfamily.</text>
</comment>
<name>A0A1R3RFP3_ASPC5</name>
<dbReference type="GO" id="GO:0052689">
    <property type="term" value="F:carboxylic ester hydrolase activity"/>
    <property type="evidence" value="ECO:0007669"/>
    <property type="project" value="TreeGrafter"/>
</dbReference>
<evidence type="ECO:0000256" key="1">
    <source>
        <dbReference type="ARBA" id="ARBA00008645"/>
    </source>
</evidence>